<gene>
    <name evidence="4" type="ORF">PEVE_00011682</name>
</gene>
<feature type="compositionally biased region" description="Basic and acidic residues" evidence="1">
    <location>
        <begin position="296"/>
        <end position="306"/>
    </location>
</feature>
<dbReference type="Proteomes" id="UP001159427">
    <property type="component" value="Unassembled WGS sequence"/>
</dbReference>
<feature type="region of interest" description="Disordered" evidence="1">
    <location>
        <begin position="499"/>
        <end position="551"/>
    </location>
</feature>
<feature type="non-terminal residue" evidence="4">
    <location>
        <position position="1"/>
    </location>
</feature>
<keyword evidence="2" id="KW-0812">Transmembrane</keyword>
<feature type="region of interest" description="Disordered" evidence="1">
    <location>
        <begin position="1"/>
        <end position="75"/>
    </location>
</feature>
<evidence type="ECO:0000259" key="3">
    <source>
        <dbReference type="Pfam" id="PF25815"/>
    </source>
</evidence>
<evidence type="ECO:0000313" key="4">
    <source>
        <dbReference type="EMBL" id="CAH3178301.1"/>
    </source>
</evidence>
<dbReference type="EMBL" id="CALNXI010001849">
    <property type="protein sequence ID" value="CAH3178301.1"/>
    <property type="molecule type" value="Genomic_DNA"/>
</dbReference>
<feature type="domain" description="CTHRC1 C-terminal" evidence="3">
    <location>
        <begin position="82"/>
        <end position="198"/>
    </location>
</feature>
<protein>
    <recommendedName>
        <fullName evidence="3">CTHRC1 C-terminal domain-containing protein</fullName>
    </recommendedName>
</protein>
<reference evidence="4 5" key="1">
    <citation type="submission" date="2022-05" db="EMBL/GenBank/DDBJ databases">
        <authorList>
            <consortium name="Genoscope - CEA"/>
            <person name="William W."/>
        </authorList>
    </citation>
    <scope>NUCLEOTIDE SEQUENCE [LARGE SCALE GENOMIC DNA]</scope>
</reference>
<dbReference type="InterPro" id="IPR008160">
    <property type="entry name" value="Collagen"/>
</dbReference>
<proteinExistence type="predicted"/>
<accession>A0ABN8RG86</accession>
<organism evidence="4 5">
    <name type="scientific">Porites evermanni</name>
    <dbReference type="NCBI Taxonomy" id="104178"/>
    <lineage>
        <taxon>Eukaryota</taxon>
        <taxon>Metazoa</taxon>
        <taxon>Cnidaria</taxon>
        <taxon>Anthozoa</taxon>
        <taxon>Hexacorallia</taxon>
        <taxon>Scleractinia</taxon>
        <taxon>Fungiina</taxon>
        <taxon>Poritidae</taxon>
        <taxon>Porites</taxon>
    </lineage>
</organism>
<dbReference type="Pfam" id="PF01391">
    <property type="entry name" value="Collagen"/>
    <property type="match status" value="2"/>
</dbReference>
<dbReference type="Pfam" id="PF25815">
    <property type="entry name" value="CTHRC1_C"/>
    <property type="match status" value="2"/>
</dbReference>
<sequence length="551" mass="58096">SQNPSLCAQGATGLPGRNGVNGHNGLPGRDGRDGAKGEKGLPGSSGPRGFKGEAGEKGVAGPPGPRGVKGEERPVGKVAVEQRNWKQCAWQKNDGRDIGLIKDCQFTKIKDNTTLHVVFQGNIYLGSCSLCCKRWFITFNGAECSGPLPIDAALWIPNSNSNDYRHGAIEGYCDNIRKGNIRVGINIGNCPGFGNSNGKVIDVSRIVCHSRSPNTIKRLFHLSSFIGLHLPETKTKMFGTTGGVAVMKLLLLFCLFFYIRSVSTVAPAKNPSLCAQRATGLPGRNGVNGHNGLPGRDGRDGAKGEKGLPGPSGPRGFKGEAGEKGVAGPPGPRAVKGEAGEKGVAGPPGPRSFKGEAGEKGVPGPPGPRGIKGEAGPVGKVAAEQRNWKQCAWKKQENKDIGLIKDCQFTKIKDNTTLHVVFQGNIHLENCGSCCKRWFITFNGAECSGPLPIDAALWIKNRNTEDYRPGAIEGYCENIRKGNIRVGINIGNCPGYGNSDGSPGISERNGHNGLPGEDGRGGAKGEKEVAARHGPRGIKGQAGKIADEERN</sequence>
<dbReference type="PANTHER" id="PTHR24023:SF1112">
    <property type="entry name" value="COL_CUTICLE_N DOMAIN-CONTAINING PROTEIN-RELATED"/>
    <property type="match status" value="1"/>
</dbReference>
<keyword evidence="2" id="KW-0472">Membrane</keyword>
<evidence type="ECO:0000313" key="5">
    <source>
        <dbReference type="Proteomes" id="UP001159427"/>
    </source>
</evidence>
<keyword evidence="2" id="KW-1133">Transmembrane helix</keyword>
<dbReference type="PANTHER" id="PTHR24023">
    <property type="entry name" value="COLLAGEN ALPHA"/>
    <property type="match status" value="1"/>
</dbReference>
<feature type="transmembrane region" description="Helical" evidence="2">
    <location>
        <begin position="238"/>
        <end position="259"/>
    </location>
</feature>
<evidence type="ECO:0000256" key="2">
    <source>
        <dbReference type="SAM" id="Phobius"/>
    </source>
</evidence>
<keyword evidence="5" id="KW-1185">Reference proteome</keyword>
<dbReference type="InterPro" id="IPR057873">
    <property type="entry name" value="CTHRC1_C"/>
</dbReference>
<dbReference type="InterPro" id="IPR050149">
    <property type="entry name" value="Collagen_superfamily"/>
</dbReference>
<feature type="region of interest" description="Disordered" evidence="1">
    <location>
        <begin position="277"/>
        <end position="377"/>
    </location>
</feature>
<feature type="domain" description="CTHRC1 C-terminal" evidence="3">
    <location>
        <begin position="385"/>
        <end position="504"/>
    </location>
</feature>
<feature type="compositionally biased region" description="Basic and acidic residues" evidence="1">
    <location>
        <begin position="517"/>
        <end position="531"/>
    </location>
</feature>
<comment type="caution">
    <text evidence="4">The sequence shown here is derived from an EMBL/GenBank/DDBJ whole genome shotgun (WGS) entry which is preliminary data.</text>
</comment>
<feature type="compositionally biased region" description="Basic and acidic residues" evidence="1">
    <location>
        <begin position="29"/>
        <end position="39"/>
    </location>
</feature>
<evidence type="ECO:0000256" key="1">
    <source>
        <dbReference type="SAM" id="MobiDB-lite"/>
    </source>
</evidence>
<name>A0ABN8RG86_9CNID</name>